<reference evidence="3" key="1">
    <citation type="submission" date="2015-04" db="EMBL/GenBank/DDBJ databases">
        <title>The genome sequence of the plant pathogenic Rhizarian Plasmodiophora brassicae reveals insights in its biotrophic life cycle and the origin of chitin synthesis.</title>
        <authorList>
            <person name="Schwelm A."/>
            <person name="Fogelqvist J."/>
            <person name="Knaust A."/>
            <person name="Julke S."/>
            <person name="Lilja T."/>
            <person name="Dhandapani V."/>
            <person name="Bonilla-Rosso G."/>
            <person name="Karlsson M."/>
            <person name="Shevchenko A."/>
            <person name="Choi S.R."/>
            <person name="Kim H.G."/>
            <person name="Park J.Y."/>
            <person name="Lim Y.P."/>
            <person name="Ludwig-Muller J."/>
            <person name="Dixelius C."/>
        </authorList>
    </citation>
    <scope>NUCLEOTIDE SEQUENCE</scope>
    <source>
        <tissue evidence="3">Potato root galls</tissue>
    </source>
</reference>
<evidence type="ECO:0000256" key="1">
    <source>
        <dbReference type="SAM" id="MobiDB-lite"/>
    </source>
</evidence>
<dbReference type="EMBL" id="HACM01006610">
    <property type="protein sequence ID" value="CRZ07052.1"/>
    <property type="molecule type" value="Transcribed_RNA"/>
</dbReference>
<accession>A0A0H5QZB3</accession>
<sequence>MVQPVLVNQRLQKQLDTELEEVGCTAKSIQTPTDTVCEMFDRLRQDYLTLFNLQRYVARKEQDTNQLKADLEASQKLNLQLKKKKATAASSISKPTKLGTPSKSPAVTVEVVESGVTSAASVTPSTTTPAPMEIDPPSMSISALAQPIHPPDGLTNI</sequence>
<dbReference type="Pfam" id="PF05499">
    <property type="entry name" value="DMAP1"/>
    <property type="match status" value="1"/>
</dbReference>
<feature type="domain" description="DNA methyltransferase 1-associated 1" evidence="2">
    <location>
        <begin position="4"/>
        <end position="76"/>
    </location>
</feature>
<dbReference type="GO" id="GO:0035267">
    <property type="term" value="C:NuA4 histone acetyltransferase complex"/>
    <property type="evidence" value="ECO:0007669"/>
    <property type="project" value="InterPro"/>
</dbReference>
<evidence type="ECO:0000313" key="3">
    <source>
        <dbReference type="EMBL" id="CRZ07051.1"/>
    </source>
</evidence>
<dbReference type="GO" id="GO:0000122">
    <property type="term" value="P:negative regulation of transcription by RNA polymerase II"/>
    <property type="evidence" value="ECO:0007669"/>
    <property type="project" value="TreeGrafter"/>
</dbReference>
<feature type="region of interest" description="Disordered" evidence="1">
    <location>
        <begin position="118"/>
        <end position="157"/>
    </location>
</feature>
<feature type="compositionally biased region" description="Low complexity" evidence="1">
    <location>
        <begin position="118"/>
        <end position="131"/>
    </location>
</feature>
<dbReference type="GO" id="GO:0003714">
    <property type="term" value="F:transcription corepressor activity"/>
    <property type="evidence" value="ECO:0007669"/>
    <property type="project" value="TreeGrafter"/>
</dbReference>
<dbReference type="EMBL" id="HACM01006609">
    <property type="protein sequence ID" value="CRZ07051.1"/>
    <property type="molecule type" value="Transcribed_RNA"/>
</dbReference>
<dbReference type="InterPro" id="IPR027109">
    <property type="entry name" value="Swc4/Dmap1"/>
</dbReference>
<dbReference type="PANTHER" id="PTHR12855">
    <property type="entry name" value="DNA METHYLTRANSFERASE 1-ASSOCIATED PROTEIN 1 FAMILY MEMBER"/>
    <property type="match status" value="1"/>
</dbReference>
<name>A0A0H5QZB3_9EUKA</name>
<dbReference type="GO" id="GO:0006338">
    <property type="term" value="P:chromatin remodeling"/>
    <property type="evidence" value="ECO:0007669"/>
    <property type="project" value="InterPro"/>
</dbReference>
<dbReference type="GO" id="GO:0000812">
    <property type="term" value="C:Swr1 complex"/>
    <property type="evidence" value="ECO:0007669"/>
    <property type="project" value="TreeGrafter"/>
</dbReference>
<dbReference type="InterPro" id="IPR008468">
    <property type="entry name" value="DMAP1"/>
</dbReference>
<evidence type="ECO:0000259" key="2">
    <source>
        <dbReference type="Pfam" id="PF05499"/>
    </source>
</evidence>
<protein>
    <recommendedName>
        <fullName evidence="2">DNA methyltransferase 1-associated 1 domain-containing protein</fullName>
    </recommendedName>
</protein>
<organism evidence="3">
    <name type="scientific">Spongospora subterranea</name>
    <dbReference type="NCBI Taxonomy" id="70186"/>
    <lineage>
        <taxon>Eukaryota</taxon>
        <taxon>Sar</taxon>
        <taxon>Rhizaria</taxon>
        <taxon>Endomyxa</taxon>
        <taxon>Phytomyxea</taxon>
        <taxon>Plasmodiophorida</taxon>
        <taxon>Plasmodiophoridae</taxon>
        <taxon>Spongospora</taxon>
    </lineage>
</organism>
<proteinExistence type="predicted"/>
<dbReference type="GO" id="GO:0006281">
    <property type="term" value="P:DNA repair"/>
    <property type="evidence" value="ECO:0007669"/>
    <property type="project" value="InterPro"/>
</dbReference>
<dbReference type="PANTHER" id="PTHR12855:SF10">
    <property type="entry name" value="DNA METHYLTRANSFERASE 1-ASSOCIATED PROTEIN 1"/>
    <property type="match status" value="1"/>
</dbReference>
<dbReference type="AlphaFoldDB" id="A0A0H5QZB3"/>